<dbReference type="AlphaFoldDB" id="A0A2R8CAS8"/>
<evidence type="ECO:0000313" key="1">
    <source>
        <dbReference type="EMBL" id="SPJ29515.1"/>
    </source>
</evidence>
<organism evidence="1 2">
    <name type="scientific">Falsiruegeria mediterranea M17</name>
    <dbReference type="NCBI Taxonomy" id="1200281"/>
    <lineage>
        <taxon>Bacteria</taxon>
        <taxon>Pseudomonadati</taxon>
        <taxon>Pseudomonadota</taxon>
        <taxon>Alphaproteobacteria</taxon>
        <taxon>Rhodobacterales</taxon>
        <taxon>Roseobacteraceae</taxon>
        <taxon>Falsiruegeria</taxon>
    </lineage>
</organism>
<dbReference type="EMBL" id="ONZG01000007">
    <property type="protein sequence ID" value="SPJ29515.1"/>
    <property type="molecule type" value="Genomic_DNA"/>
</dbReference>
<proteinExistence type="predicted"/>
<dbReference type="Proteomes" id="UP000244898">
    <property type="component" value="Unassembled WGS sequence"/>
</dbReference>
<keyword evidence="2" id="KW-1185">Reference proteome</keyword>
<protein>
    <recommendedName>
        <fullName evidence="3">DUF3445 domain-containing protein</fullName>
    </recommendedName>
</protein>
<reference evidence="2" key="1">
    <citation type="submission" date="2018-03" db="EMBL/GenBank/DDBJ databases">
        <authorList>
            <person name="Rodrigo-Torres L."/>
            <person name="Arahal R. D."/>
            <person name="Lucena T."/>
        </authorList>
    </citation>
    <scope>NUCLEOTIDE SEQUENCE [LARGE SCALE GENOMIC DNA]</scope>
    <source>
        <strain evidence="2">CECT 7615</strain>
    </source>
</reference>
<dbReference type="OrthoDB" id="5242510at2"/>
<name>A0A2R8CAS8_9RHOB</name>
<dbReference type="RefSeq" id="WP_108788950.1">
    <property type="nucleotide sequence ID" value="NZ_ONZG01000007.1"/>
</dbReference>
<accession>A0A2R8CAS8</accession>
<dbReference type="Pfam" id="PF11927">
    <property type="entry name" value="HODM_asu-like"/>
    <property type="match status" value="1"/>
</dbReference>
<evidence type="ECO:0008006" key="3">
    <source>
        <dbReference type="Google" id="ProtNLM"/>
    </source>
</evidence>
<evidence type="ECO:0000313" key="2">
    <source>
        <dbReference type="Proteomes" id="UP000244898"/>
    </source>
</evidence>
<gene>
    <name evidence="1" type="ORF">TRM7615_03035</name>
</gene>
<dbReference type="InterPro" id="IPR021848">
    <property type="entry name" value="HODM_asu-like"/>
</dbReference>
<sequence>MREILQTSIPYDFQTAKPLPGIAPIGQEGWLHQDEAFAGQMACRDELLTQKRGRVLALDAQAVPAAQELLDEVLAQTYPGQVSQVDRPDGVTVHIDRDDPLGTLGRIVQEDFCILQKIGDEHVMTGAVLCFPASWTLSEKFMRPLIGIHDTVDSYDAGIAKRVQRLFDGVKSGRPMWRFNALWYVDPDLHQPRSIHDRRNKPDPAKADYFRSERQCILRLPQSNAVVFSIHTYILARRDVPNDENSATP</sequence>